<feature type="domain" description="Nudix hydrolase" evidence="10">
    <location>
        <begin position="151"/>
        <end position="277"/>
    </location>
</feature>
<keyword evidence="5" id="KW-0479">Metal-binding</keyword>
<dbReference type="InterPro" id="IPR000086">
    <property type="entry name" value="NUDIX_hydrolase_dom"/>
</dbReference>
<dbReference type="OrthoDB" id="9791656at2"/>
<evidence type="ECO:0000259" key="10">
    <source>
        <dbReference type="PROSITE" id="PS51462"/>
    </source>
</evidence>
<dbReference type="Gene3D" id="3.90.79.20">
    <property type="match status" value="1"/>
</dbReference>
<evidence type="ECO:0000256" key="5">
    <source>
        <dbReference type="ARBA" id="ARBA00022723"/>
    </source>
</evidence>
<name>M3US29_GORML</name>
<dbReference type="EC" id="3.6.1.22" evidence="4"/>
<dbReference type="STRING" id="410332.SAMN04488550_3419"/>
<proteinExistence type="inferred from homology"/>
<keyword evidence="12" id="KW-1185">Reference proteome</keyword>
<evidence type="ECO:0000256" key="7">
    <source>
        <dbReference type="ARBA" id="ARBA00022842"/>
    </source>
</evidence>
<dbReference type="EMBL" id="BAOP01000002">
    <property type="protein sequence ID" value="GAC78027.1"/>
    <property type="molecule type" value="Genomic_DNA"/>
</dbReference>
<evidence type="ECO:0000256" key="2">
    <source>
        <dbReference type="ARBA" id="ARBA00001947"/>
    </source>
</evidence>
<dbReference type="GO" id="GO:0019677">
    <property type="term" value="P:NAD+ catabolic process"/>
    <property type="evidence" value="ECO:0007669"/>
    <property type="project" value="TreeGrafter"/>
</dbReference>
<comment type="caution">
    <text evidence="11">The sequence shown here is derived from an EMBL/GenBank/DDBJ whole genome shotgun (WGS) entry which is preliminary data.</text>
</comment>
<comment type="cofactor">
    <cofactor evidence="1">
        <name>Mg(2+)</name>
        <dbReference type="ChEBI" id="CHEBI:18420"/>
    </cofactor>
</comment>
<dbReference type="PROSITE" id="PS00893">
    <property type="entry name" value="NUDIX_BOX"/>
    <property type="match status" value="1"/>
</dbReference>
<keyword evidence="6" id="KW-0378">Hydrolase</keyword>
<dbReference type="Proteomes" id="UP000035009">
    <property type="component" value="Unassembled WGS sequence"/>
</dbReference>
<dbReference type="Pfam" id="PF00293">
    <property type="entry name" value="NUDIX"/>
    <property type="match status" value="1"/>
</dbReference>
<dbReference type="GO" id="GO:0005829">
    <property type="term" value="C:cytosol"/>
    <property type="evidence" value="ECO:0007669"/>
    <property type="project" value="TreeGrafter"/>
</dbReference>
<evidence type="ECO:0000313" key="11">
    <source>
        <dbReference type="EMBL" id="GAC78027.1"/>
    </source>
</evidence>
<sequence length="299" mass="32718">MASFEFHEPPMLARGDFDRGDEIRKSPEGLVAGWADARVLHIDHKGRYPVTDDGALAWTASTGVEPPPDAVFVGVVDSHRWAIRVDEVAGRSADARTGAHLLSHDEAGMLATAVGMLNWHRAARFSPVDGKPVTTANGGWILRTDAGDEFPRTDPAVIMVIHDGADRVLLGRQAVWPDKWFSTLAGFVEPGESLEQCVQREVAEEAGISVTAPRYLGSQPWPFPRSLMLGFEAVADPSEPLVFHDGELADAQWFHRDDVLAALERRADWGVDDPDVRLMLPASISIARSLIEAWAHAPR</sequence>
<evidence type="ECO:0000256" key="1">
    <source>
        <dbReference type="ARBA" id="ARBA00001946"/>
    </source>
</evidence>
<dbReference type="SUPFAM" id="SSF55811">
    <property type="entry name" value="Nudix"/>
    <property type="match status" value="1"/>
</dbReference>
<comment type="catalytic activity">
    <reaction evidence="9">
        <text>a 5'-end NAD(+)-phospho-ribonucleoside in mRNA + H2O = a 5'-end phospho-adenosine-phospho-ribonucleoside in mRNA + beta-nicotinamide D-ribonucleotide + 2 H(+)</text>
        <dbReference type="Rhea" id="RHEA:60876"/>
        <dbReference type="Rhea" id="RHEA-COMP:15698"/>
        <dbReference type="Rhea" id="RHEA-COMP:15719"/>
        <dbReference type="ChEBI" id="CHEBI:14649"/>
        <dbReference type="ChEBI" id="CHEBI:15377"/>
        <dbReference type="ChEBI" id="CHEBI:15378"/>
        <dbReference type="ChEBI" id="CHEBI:144029"/>
        <dbReference type="ChEBI" id="CHEBI:144051"/>
    </reaction>
    <physiologicalReaction direction="left-to-right" evidence="9">
        <dbReference type="Rhea" id="RHEA:60877"/>
    </physiologicalReaction>
</comment>
<dbReference type="RefSeq" id="WP_008375836.1">
    <property type="nucleotide sequence ID" value="NZ_BAOP01000002.1"/>
</dbReference>
<dbReference type="GO" id="GO:0006742">
    <property type="term" value="P:NADP+ catabolic process"/>
    <property type="evidence" value="ECO:0007669"/>
    <property type="project" value="TreeGrafter"/>
</dbReference>
<evidence type="ECO:0000256" key="4">
    <source>
        <dbReference type="ARBA" id="ARBA00012381"/>
    </source>
</evidence>
<keyword evidence="7" id="KW-0460">Magnesium</keyword>
<dbReference type="eggNOG" id="COG2816">
    <property type="taxonomic scope" value="Bacteria"/>
</dbReference>
<dbReference type="NCBIfam" id="NF001299">
    <property type="entry name" value="PRK00241.1"/>
    <property type="match status" value="1"/>
</dbReference>
<dbReference type="Gene3D" id="3.90.79.10">
    <property type="entry name" value="Nucleoside Triphosphate Pyrophosphohydrolase"/>
    <property type="match status" value="1"/>
</dbReference>
<evidence type="ECO:0000313" key="12">
    <source>
        <dbReference type="Proteomes" id="UP000035009"/>
    </source>
</evidence>
<dbReference type="PROSITE" id="PS51462">
    <property type="entry name" value="NUDIX"/>
    <property type="match status" value="1"/>
</dbReference>
<dbReference type="PANTHER" id="PTHR42904:SF6">
    <property type="entry name" value="NAD-CAPPED RNA HYDROLASE NUDT12"/>
    <property type="match status" value="1"/>
</dbReference>
<evidence type="ECO:0000256" key="3">
    <source>
        <dbReference type="ARBA" id="ARBA00009595"/>
    </source>
</evidence>
<dbReference type="AlphaFoldDB" id="M3US29"/>
<dbReference type="InterPro" id="IPR049734">
    <property type="entry name" value="NudC-like_C"/>
</dbReference>
<dbReference type="InterPro" id="IPR020084">
    <property type="entry name" value="NUDIX_hydrolase_CS"/>
</dbReference>
<organism evidence="11 12">
    <name type="scientific">Gordonia malaquae NBRC 108250</name>
    <dbReference type="NCBI Taxonomy" id="1223542"/>
    <lineage>
        <taxon>Bacteria</taxon>
        <taxon>Bacillati</taxon>
        <taxon>Actinomycetota</taxon>
        <taxon>Actinomycetes</taxon>
        <taxon>Mycobacteriales</taxon>
        <taxon>Gordoniaceae</taxon>
        <taxon>Gordonia</taxon>
    </lineage>
</organism>
<gene>
    <name evidence="11" type="primary">nudC</name>
    <name evidence="11" type="ORF">GM1_002_00050</name>
</gene>
<dbReference type="PANTHER" id="PTHR42904">
    <property type="entry name" value="NUDIX HYDROLASE, NUDC SUBFAMILY"/>
    <property type="match status" value="1"/>
</dbReference>
<dbReference type="GO" id="GO:0046872">
    <property type="term" value="F:metal ion binding"/>
    <property type="evidence" value="ECO:0007669"/>
    <property type="project" value="UniProtKB-KW"/>
</dbReference>
<dbReference type="InterPro" id="IPR050241">
    <property type="entry name" value="NAD-cap_RNA_hydrolase_NudC"/>
</dbReference>
<comment type="cofactor">
    <cofactor evidence="2">
        <name>Zn(2+)</name>
        <dbReference type="ChEBI" id="CHEBI:29105"/>
    </cofactor>
</comment>
<comment type="similarity">
    <text evidence="3">Belongs to the Nudix hydrolase family. NudC subfamily.</text>
</comment>
<accession>M3US29</accession>
<protein>
    <recommendedName>
        <fullName evidence="4">NAD(+) diphosphatase</fullName>
        <ecNumber evidence="4">3.6.1.22</ecNumber>
    </recommendedName>
</protein>
<dbReference type="InterPro" id="IPR015797">
    <property type="entry name" value="NUDIX_hydrolase-like_dom_sf"/>
</dbReference>
<evidence type="ECO:0000256" key="9">
    <source>
        <dbReference type="ARBA" id="ARBA00023679"/>
    </source>
</evidence>
<dbReference type="CDD" id="cd03429">
    <property type="entry name" value="NUDIX_NADH_pyrophosphatase_Nudt13"/>
    <property type="match status" value="1"/>
</dbReference>
<dbReference type="GO" id="GO:0035529">
    <property type="term" value="F:NADH pyrophosphatase activity"/>
    <property type="evidence" value="ECO:0007669"/>
    <property type="project" value="TreeGrafter"/>
</dbReference>
<reference evidence="11 12" key="1">
    <citation type="submission" date="2013-02" db="EMBL/GenBank/DDBJ databases">
        <title>Whole genome shotgun sequence of Gordonia malaquae NBRC 108250.</title>
        <authorList>
            <person name="Yoshida I."/>
            <person name="Hosoyama A."/>
            <person name="Tsuchikane K."/>
            <person name="Ando Y."/>
            <person name="Baba S."/>
            <person name="Ohji S."/>
            <person name="Hamada M."/>
            <person name="Tamura T."/>
            <person name="Yamazoe A."/>
            <person name="Yamazaki S."/>
            <person name="Fujita N."/>
        </authorList>
    </citation>
    <scope>NUCLEOTIDE SEQUENCE [LARGE SCALE GENOMIC DNA]</scope>
    <source>
        <strain evidence="11 12">NBRC 108250</strain>
    </source>
</reference>
<keyword evidence="8" id="KW-0520">NAD</keyword>
<evidence type="ECO:0000256" key="8">
    <source>
        <dbReference type="ARBA" id="ARBA00023027"/>
    </source>
</evidence>
<evidence type="ECO:0000256" key="6">
    <source>
        <dbReference type="ARBA" id="ARBA00022801"/>
    </source>
</evidence>